<dbReference type="PANTHER" id="PTHR36834">
    <property type="entry name" value="MEMBRANE PROTEIN-RELATED"/>
    <property type="match status" value="1"/>
</dbReference>
<name>A0A4S3B5V7_9ENTE</name>
<feature type="transmembrane region" description="Helical" evidence="1">
    <location>
        <begin position="44"/>
        <end position="64"/>
    </location>
</feature>
<evidence type="ECO:0000313" key="4">
    <source>
        <dbReference type="Proteomes" id="UP000310506"/>
    </source>
</evidence>
<proteinExistence type="predicted"/>
<protein>
    <submittedName>
        <fullName evidence="3">VanZ family protein</fullName>
    </submittedName>
</protein>
<feature type="transmembrane region" description="Helical" evidence="1">
    <location>
        <begin position="295"/>
        <end position="314"/>
    </location>
</feature>
<dbReference type="EMBL" id="SDGV01000016">
    <property type="protein sequence ID" value="THB61063.1"/>
    <property type="molecule type" value="Genomic_DNA"/>
</dbReference>
<sequence>MLSAYLQPILMAVFAFTMLAFLGTVPWTLYQYRKHGYFNFWRSFMVFSFIFYGLSAFFLVSLPFPENRHNLPLPSGSGVQLNPLNFIFEFSKVPGFSWGSPGSYLKLIKSFTFLEVVFNTLLLLPLGVYLRYYLKKISKVYWAFIAGLGVSLLFEVSQLTALFGYFDHQYRIFDVVDLMTNTIGAVLGYLIAPLFLFFVPSRDAIKTKDEHFGPEKLASYGAQLFEIWIVLTIVAILSHIPFPFMSSHTPVNKLIWGFMLTVVYPLLLNGRTFGGFVLRLKIDVGEQPFQFIKNLLFRFFLIFAPSVYYDFAAYVNTVQNQSKEFVMMQVFFVFGSVCLFMFITFDILRKWLKKYPRPYFNQMANIDFLHYRKEKKK</sequence>
<feature type="domain" description="VanZ-like" evidence="2">
    <location>
        <begin position="49"/>
        <end position="195"/>
    </location>
</feature>
<organism evidence="3 4">
    <name type="scientific">Vagococcus silagei</name>
    <dbReference type="NCBI Taxonomy" id="2508885"/>
    <lineage>
        <taxon>Bacteria</taxon>
        <taxon>Bacillati</taxon>
        <taxon>Bacillota</taxon>
        <taxon>Bacilli</taxon>
        <taxon>Lactobacillales</taxon>
        <taxon>Enterococcaceae</taxon>
        <taxon>Vagococcus</taxon>
    </lineage>
</organism>
<feature type="transmembrane region" description="Helical" evidence="1">
    <location>
        <begin position="111"/>
        <end position="134"/>
    </location>
</feature>
<dbReference type="OrthoDB" id="4822551at2"/>
<feature type="transmembrane region" description="Helical" evidence="1">
    <location>
        <begin position="6"/>
        <end position="32"/>
    </location>
</feature>
<dbReference type="AlphaFoldDB" id="A0A4S3B5V7"/>
<dbReference type="PANTHER" id="PTHR36834:SF1">
    <property type="entry name" value="INTEGRAL MEMBRANE PROTEIN"/>
    <property type="match status" value="1"/>
</dbReference>
<feature type="transmembrane region" description="Helical" evidence="1">
    <location>
        <begin position="220"/>
        <end position="242"/>
    </location>
</feature>
<dbReference type="Proteomes" id="UP000310506">
    <property type="component" value="Unassembled WGS sequence"/>
</dbReference>
<feature type="transmembrane region" description="Helical" evidence="1">
    <location>
        <begin position="178"/>
        <end position="199"/>
    </location>
</feature>
<reference evidence="3 4" key="1">
    <citation type="submission" date="2019-01" db="EMBL/GenBank/DDBJ databases">
        <title>Vagococcus silagei sp. nov. isolated from brewer's grain.</title>
        <authorList>
            <person name="Guu J.-R."/>
        </authorList>
    </citation>
    <scope>NUCLEOTIDE SEQUENCE [LARGE SCALE GENOMIC DNA]</scope>
    <source>
        <strain evidence="3 4">2B-2</strain>
    </source>
</reference>
<gene>
    <name evidence="3" type="ORF">ESZ54_06945</name>
</gene>
<dbReference type="InterPro" id="IPR053150">
    <property type="entry name" value="Teicoplanin_resist-assoc"/>
</dbReference>
<evidence type="ECO:0000259" key="2">
    <source>
        <dbReference type="Pfam" id="PF04892"/>
    </source>
</evidence>
<dbReference type="InterPro" id="IPR006976">
    <property type="entry name" value="VanZ-like"/>
</dbReference>
<keyword evidence="4" id="KW-1185">Reference proteome</keyword>
<dbReference type="Pfam" id="PF04892">
    <property type="entry name" value="VanZ"/>
    <property type="match status" value="1"/>
</dbReference>
<dbReference type="RefSeq" id="WP_136136944.1">
    <property type="nucleotide sequence ID" value="NZ_SDGV01000016.1"/>
</dbReference>
<keyword evidence="1" id="KW-0812">Transmembrane</keyword>
<comment type="caution">
    <text evidence="3">The sequence shown here is derived from an EMBL/GenBank/DDBJ whole genome shotgun (WGS) entry which is preliminary data.</text>
</comment>
<feature type="transmembrane region" description="Helical" evidence="1">
    <location>
        <begin position="326"/>
        <end position="348"/>
    </location>
</feature>
<keyword evidence="1" id="KW-1133">Transmembrane helix</keyword>
<feature type="transmembrane region" description="Helical" evidence="1">
    <location>
        <begin position="254"/>
        <end position="274"/>
    </location>
</feature>
<evidence type="ECO:0000256" key="1">
    <source>
        <dbReference type="SAM" id="Phobius"/>
    </source>
</evidence>
<evidence type="ECO:0000313" key="3">
    <source>
        <dbReference type="EMBL" id="THB61063.1"/>
    </source>
</evidence>
<keyword evidence="1" id="KW-0472">Membrane</keyword>
<feature type="transmembrane region" description="Helical" evidence="1">
    <location>
        <begin position="141"/>
        <end position="166"/>
    </location>
</feature>
<accession>A0A4S3B5V7</accession>